<feature type="domain" description="RNase III" evidence="7">
    <location>
        <begin position="1010"/>
        <end position="1149"/>
    </location>
</feature>
<dbReference type="CDD" id="cd00593">
    <property type="entry name" value="RIBOc"/>
    <property type="match status" value="2"/>
</dbReference>
<evidence type="ECO:0000256" key="1">
    <source>
        <dbReference type="ARBA" id="ARBA00022737"/>
    </source>
</evidence>
<dbReference type="InterPro" id="IPR001650">
    <property type="entry name" value="Helicase_C-like"/>
</dbReference>
<dbReference type="PROSITE" id="PS51192">
    <property type="entry name" value="HELICASE_ATP_BIND_1"/>
    <property type="match status" value="1"/>
</dbReference>
<evidence type="ECO:0000259" key="8">
    <source>
        <dbReference type="PROSITE" id="PS51192"/>
    </source>
</evidence>
<dbReference type="InterPro" id="IPR011545">
    <property type="entry name" value="DEAD/DEAH_box_helicase_dom"/>
</dbReference>
<keyword evidence="1" id="KW-0677">Repeat</keyword>
<evidence type="ECO:0000256" key="4">
    <source>
        <dbReference type="ARBA" id="ARBA00022806"/>
    </source>
</evidence>
<evidence type="ECO:0000259" key="10">
    <source>
        <dbReference type="PROSITE" id="PS51327"/>
    </source>
</evidence>
<dbReference type="InterPro" id="IPR000999">
    <property type="entry name" value="RNase_III_dom"/>
</dbReference>
<dbReference type="HOGENOM" id="CLU_000907_4_6_1"/>
<dbReference type="SMART" id="SM00490">
    <property type="entry name" value="HELICc"/>
    <property type="match status" value="1"/>
</dbReference>
<dbReference type="PANTHER" id="PTHR14950">
    <property type="entry name" value="DICER-RELATED"/>
    <property type="match status" value="1"/>
</dbReference>
<dbReference type="Pfam" id="PF03368">
    <property type="entry name" value="Dicer_dimer"/>
    <property type="match status" value="1"/>
</dbReference>
<evidence type="ECO:0000256" key="3">
    <source>
        <dbReference type="ARBA" id="ARBA00022801"/>
    </source>
</evidence>
<gene>
    <name evidence="11" type="ORF">M378DRAFT_9907</name>
</gene>
<evidence type="ECO:0000313" key="11">
    <source>
        <dbReference type="EMBL" id="KIL66887.1"/>
    </source>
</evidence>
<dbReference type="SUPFAM" id="SSF69065">
    <property type="entry name" value="RNase III domain-like"/>
    <property type="match status" value="2"/>
</dbReference>
<proteinExistence type="inferred from homology"/>
<feature type="domain" description="Dicer dsRNA-binding fold" evidence="10">
    <location>
        <begin position="585"/>
        <end position="699"/>
    </location>
</feature>
<organism evidence="11 12">
    <name type="scientific">Amanita muscaria (strain Koide BX008)</name>
    <dbReference type="NCBI Taxonomy" id="946122"/>
    <lineage>
        <taxon>Eukaryota</taxon>
        <taxon>Fungi</taxon>
        <taxon>Dikarya</taxon>
        <taxon>Basidiomycota</taxon>
        <taxon>Agaricomycotina</taxon>
        <taxon>Agaricomycetes</taxon>
        <taxon>Agaricomycetidae</taxon>
        <taxon>Agaricales</taxon>
        <taxon>Pluteineae</taxon>
        <taxon>Amanitaceae</taxon>
        <taxon>Amanita</taxon>
    </lineage>
</organism>
<evidence type="ECO:0000259" key="9">
    <source>
        <dbReference type="PROSITE" id="PS51194"/>
    </source>
</evidence>
<dbReference type="OrthoDB" id="416741at2759"/>
<dbReference type="InterPro" id="IPR005034">
    <property type="entry name" value="Dicer_dimerisation"/>
</dbReference>
<dbReference type="InterPro" id="IPR027417">
    <property type="entry name" value="P-loop_NTPase"/>
</dbReference>
<dbReference type="Gene3D" id="3.40.50.300">
    <property type="entry name" value="P-loop containing nucleotide triphosphate hydrolases"/>
    <property type="match status" value="2"/>
</dbReference>
<keyword evidence="3" id="KW-0378">Hydrolase</keyword>
<dbReference type="GO" id="GO:0005634">
    <property type="term" value="C:nucleus"/>
    <property type="evidence" value="ECO:0007669"/>
    <property type="project" value="TreeGrafter"/>
</dbReference>
<dbReference type="GO" id="GO:0005524">
    <property type="term" value="F:ATP binding"/>
    <property type="evidence" value="ECO:0007669"/>
    <property type="project" value="UniProtKB-KW"/>
</dbReference>
<sequence length="1535" mass="175121">MTGTTTERPAAITTRGYQQEMLDESLRRNIIIALDTGAGKTHIALLRMKLEAEREATKVSWFLAPTVTLCVQQRGVIEDSLPVSVGYITGSMEPNQWKDCELWRRVIRTHRVMVTTPQVLLDALRHGYLRMGRDINLIVFDEAHHATSKHPYNLIMKEFYFHLPKRDAAGNPEPGNVRPMIMGLTASPIYGGDTTKAFKQIESNLDCTIRAPVIHRAELVNFVHRPVFQRVDYAKHDSGFSTNLASLESLVGKLNIEDDPLVKHLREQFKKPNLVRGSDEWKRLDQKMSKTLRQKDTLVHGGMTDFYQSAMHIINTLGTWAADWFVYTVIDRAKTAANPYNMMILGWKKMEKRYLLEVLKRIDPTPPSFYEDDILDELSPKVTSLILCLLEQKADVEAHNEAYSGIVFVERRTDVLALAEVLQHHPLTKDVFKTGCLLGQSNGSYRHSLLDITRHIRKENQTDTLMQFRTGDKNLLICTAVAEEGIDIQACGSVIRWDLPNNMPSWVQSRGRARRQRSTYTLMFCLGREEYEKISEWERAEREMVERYNDLTRNVVNDVEDDGEREYDLVIRVESTGAEVTLDSVIPHLAHFCAVIPSSVHVDTRPLYDIYPPDMPEGWHELAPRDRVIQVSAIPTLYSSTVTLPKILPLPERRFTVPQIYRTKISAHRHAASKAYRALYDNGLLNENLLPITSVIEPELDEEVKEMLLEIEKRSSTSKVTLQMNPWLPDPGSESETDAWWCSTLTIEGLAEFDFYTRREPPQWSEDDAIVLHHPSKGSIRVFITDPQQVDDMMSETIDQARSYTQTLFWSFNGSRMSWDKLDFAYLLSPRDVDPLWEERRDEALTSEDHDQTTHEDQISVRADVYGQMFYYPDDITVVKKGLLNGKSYRFVRWRTEDEPLTEEEEEELRRSQRDEDMEILYPLLVVRPFPPRTNFLVPVPAKKEQPTAPLKESLLVPEQCRILLLSPTELESAFLMPSILRAVAMFSTAASLSKTVFANSPLSQMPISLLIPAISAPAAGERENYQRLETLGDAVLKYVTCIQLLAQHPLWHEGYLARKKDHTVANSRLAKANLKKKMYRWIIRDRLISKKWKPVYESSIFVEEPQPIKTDEKIDPKERKAAKTQELSTKVLADVMESIIGAFYLHGGIELGFECIKFFEFGMTWEPVSACVDQLLSRVETLENPPSQLANVEEMIGYTFTNKRLLIEALTHASYENELQTPSYERLEFLGDAVLDMIVTNYLYHAPGKKYSPGHIHLRRSAVVNALFLSYICLRTSITVESFMPQVRSEDSDDSQRPTIKIRPGTEKQEIYLYKCLLHSSPQVLEDQKNTFARFCKRRDEIKEVLGKGDIFPWAALTRLQAPKFISDIVESIIGAVYLDSRGDVTRSGAVQRVLRKLGILDTLEWIIRDNVSVLHPISQVGQWAQGVGKEVGYRIEKEKGMVSCTVLLDGREVKVKKDQIPVLSEVASAAVNGLEVGTGGGVEEQQVEEDMVVLKVVDVNRGKVSEGEVKFAAAEVAIRAFKLRDTYVNGKGR</sequence>
<dbReference type="Pfam" id="PF00271">
    <property type="entry name" value="Helicase_C"/>
    <property type="match status" value="1"/>
</dbReference>
<evidence type="ECO:0000256" key="5">
    <source>
        <dbReference type="ARBA" id="ARBA00022840"/>
    </source>
</evidence>
<dbReference type="Proteomes" id="UP000054549">
    <property type="component" value="Unassembled WGS sequence"/>
</dbReference>
<evidence type="ECO:0000256" key="2">
    <source>
        <dbReference type="ARBA" id="ARBA00022741"/>
    </source>
</evidence>
<dbReference type="InterPro" id="IPR014001">
    <property type="entry name" value="Helicase_ATP-bd"/>
</dbReference>
<dbReference type="PROSITE" id="PS51327">
    <property type="entry name" value="DICER_DSRBF"/>
    <property type="match status" value="1"/>
</dbReference>
<feature type="domain" description="Helicase ATP-binding" evidence="8">
    <location>
        <begin position="21"/>
        <end position="206"/>
    </location>
</feature>
<keyword evidence="2" id="KW-0547">Nucleotide-binding</keyword>
<evidence type="ECO:0008006" key="13">
    <source>
        <dbReference type="Google" id="ProtNLM"/>
    </source>
</evidence>
<reference evidence="11 12" key="1">
    <citation type="submission" date="2014-04" db="EMBL/GenBank/DDBJ databases">
        <title>Evolutionary Origins and Diversification of the Mycorrhizal Mutualists.</title>
        <authorList>
            <consortium name="DOE Joint Genome Institute"/>
            <consortium name="Mycorrhizal Genomics Consortium"/>
            <person name="Kohler A."/>
            <person name="Kuo A."/>
            <person name="Nagy L.G."/>
            <person name="Floudas D."/>
            <person name="Copeland A."/>
            <person name="Barry K.W."/>
            <person name="Cichocki N."/>
            <person name="Veneault-Fourrey C."/>
            <person name="LaButti K."/>
            <person name="Lindquist E.A."/>
            <person name="Lipzen A."/>
            <person name="Lundell T."/>
            <person name="Morin E."/>
            <person name="Murat C."/>
            <person name="Riley R."/>
            <person name="Ohm R."/>
            <person name="Sun H."/>
            <person name="Tunlid A."/>
            <person name="Henrissat B."/>
            <person name="Grigoriev I.V."/>
            <person name="Hibbett D.S."/>
            <person name="Martin F."/>
        </authorList>
    </citation>
    <scope>NUCLEOTIDE SEQUENCE [LARGE SCALE GENOMIC DNA]</scope>
    <source>
        <strain evidence="11 12">Koide BX008</strain>
    </source>
</reference>
<dbReference type="Gene3D" id="1.10.1520.10">
    <property type="entry name" value="Ribonuclease III domain"/>
    <property type="match status" value="2"/>
</dbReference>
<dbReference type="GO" id="GO:0030422">
    <property type="term" value="P:siRNA processing"/>
    <property type="evidence" value="ECO:0007669"/>
    <property type="project" value="TreeGrafter"/>
</dbReference>
<keyword evidence="6" id="KW-0694">RNA-binding</keyword>
<dbReference type="Pfam" id="PF00636">
    <property type="entry name" value="Ribonuclease_3"/>
    <property type="match status" value="2"/>
</dbReference>
<dbReference type="PROSITE" id="PS00517">
    <property type="entry name" value="RNASE_3_1"/>
    <property type="match status" value="1"/>
</dbReference>
<dbReference type="CDD" id="cd18034">
    <property type="entry name" value="DEXHc_dicer"/>
    <property type="match status" value="1"/>
</dbReference>
<dbReference type="EMBL" id="KN818234">
    <property type="protein sequence ID" value="KIL66887.1"/>
    <property type="molecule type" value="Genomic_DNA"/>
</dbReference>
<evidence type="ECO:0000256" key="6">
    <source>
        <dbReference type="PROSITE-ProRule" id="PRU00657"/>
    </source>
</evidence>
<dbReference type="GO" id="GO:0004525">
    <property type="term" value="F:ribonuclease III activity"/>
    <property type="evidence" value="ECO:0007669"/>
    <property type="project" value="InterPro"/>
</dbReference>
<dbReference type="STRING" id="946122.A0A0C2WYI3"/>
<dbReference type="SMART" id="SM00487">
    <property type="entry name" value="DEXDc"/>
    <property type="match status" value="1"/>
</dbReference>
<name>A0A0C2WYI3_AMAMK</name>
<dbReference type="GO" id="GO:0004386">
    <property type="term" value="F:helicase activity"/>
    <property type="evidence" value="ECO:0007669"/>
    <property type="project" value="UniProtKB-KW"/>
</dbReference>
<dbReference type="Gene3D" id="3.30.160.380">
    <property type="entry name" value="Dicer dimerisation domain"/>
    <property type="match status" value="1"/>
</dbReference>
<dbReference type="InterPro" id="IPR038248">
    <property type="entry name" value="Dicer_dimer_sf"/>
</dbReference>
<feature type="domain" description="RNase III" evidence="7">
    <location>
        <begin position="1190"/>
        <end position="1383"/>
    </location>
</feature>
<evidence type="ECO:0000259" key="7">
    <source>
        <dbReference type="PROSITE" id="PS50142"/>
    </source>
</evidence>
<accession>A0A0C2WYI3</accession>
<keyword evidence="5" id="KW-0067">ATP-binding</keyword>
<dbReference type="PROSITE" id="PS51194">
    <property type="entry name" value="HELICASE_CTER"/>
    <property type="match status" value="1"/>
</dbReference>
<evidence type="ECO:0000313" key="12">
    <source>
        <dbReference type="Proteomes" id="UP000054549"/>
    </source>
</evidence>
<feature type="domain" description="Helicase C-terminal" evidence="9">
    <location>
        <begin position="381"/>
        <end position="563"/>
    </location>
</feature>
<dbReference type="SUPFAM" id="SSF52540">
    <property type="entry name" value="P-loop containing nucleoside triphosphate hydrolases"/>
    <property type="match status" value="1"/>
</dbReference>
<dbReference type="PANTHER" id="PTHR14950:SF37">
    <property type="entry name" value="ENDORIBONUCLEASE DICER"/>
    <property type="match status" value="1"/>
</dbReference>
<dbReference type="GO" id="GO:0003723">
    <property type="term" value="F:RNA binding"/>
    <property type="evidence" value="ECO:0007669"/>
    <property type="project" value="UniProtKB-UniRule"/>
</dbReference>
<dbReference type="SMART" id="SM00535">
    <property type="entry name" value="RIBOc"/>
    <property type="match status" value="2"/>
</dbReference>
<dbReference type="Pfam" id="PF00270">
    <property type="entry name" value="DEAD"/>
    <property type="match status" value="1"/>
</dbReference>
<dbReference type="GO" id="GO:0005737">
    <property type="term" value="C:cytoplasm"/>
    <property type="evidence" value="ECO:0007669"/>
    <property type="project" value="TreeGrafter"/>
</dbReference>
<keyword evidence="12" id="KW-1185">Reference proteome</keyword>
<dbReference type="InterPro" id="IPR036389">
    <property type="entry name" value="RNase_III_sf"/>
</dbReference>
<keyword evidence="4" id="KW-0347">Helicase</keyword>
<comment type="similarity">
    <text evidence="6">Belongs to the helicase family. Dicer subfamily.</text>
</comment>
<protein>
    <recommendedName>
        <fullName evidence="13">P-loop containing nucleoside triphosphate hydrolase protein</fullName>
    </recommendedName>
</protein>
<dbReference type="InParanoid" id="A0A0C2WYI3"/>
<dbReference type="PROSITE" id="PS50142">
    <property type="entry name" value="RNASE_3_2"/>
    <property type="match status" value="2"/>
</dbReference>